<dbReference type="SUPFAM" id="SSF50044">
    <property type="entry name" value="SH3-domain"/>
    <property type="match status" value="1"/>
</dbReference>
<keyword evidence="3 4" id="KW-0129">CBS domain</keyword>
<name>A0A0E9NJG9_SAICN</name>
<dbReference type="Pfam" id="PF00571">
    <property type="entry name" value="CBS"/>
    <property type="match status" value="2"/>
</dbReference>
<organism evidence="8 9">
    <name type="scientific">Saitoella complicata (strain BCRC 22490 / CBS 7301 / JCM 7358 / NBRC 10748 / NRRL Y-17804)</name>
    <dbReference type="NCBI Taxonomy" id="698492"/>
    <lineage>
        <taxon>Eukaryota</taxon>
        <taxon>Fungi</taxon>
        <taxon>Dikarya</taxon>
        <taxon>Ascomycota</taxon>
        <taxon>Taphrinomycotina</taxon>
        <taxon>Taphrinomycotina incertae sedis</taxon>
        <taxon>Saitoella</taxon>
    </lineage>
</organism>
<dbReference type="InterPro" id="IPR036028">
    <property type="entry name" value="SH3-like_dom_sf"/>
</dbReference>
<comment type="caution">
    <text evidence="8">The sequence shown here is derived from an EMBL/GenBank/DDBJ whole genome shotgun (WGS) entry which is preliminary data.</text>
</comment>
<keyword evidence="2" id="KW-0677">Repeat</keyword>
<feature type="domain" description="CBS" evidence="7">
    <location>
        <begin position="121"/>
        <end position="183"/>
    </location>
</feature>
<accession>A0A0E9NJG9</accession>
<feature type="region of interest" description="Disordered" evidence="5">
    <location>
        <begin position="711"/>
        <end position="738"/>
    </location>
</feature>
<evidence type="ECO:0000256" key="3">
    <source>
        <dbReference type="ARBA" id="ARBA00023122"/>
    </source>
</evidence>
<comment type="similarity">
    <text evidence="1">Belongs to the 5'-AMP-activated protein kinase gamma subunit family.</text>
</comment>
<evidence type="ECO:0000256" key="6">
    <source>
        <dbReference type="SAM" id="Phobius"/>
    </source>
</evidence>
<dbReference type="PANTHER" id="PTHR13780:SF35">
    <property type="entry name" value="LD22662P"/>
    <property type="match status" value="1"/>
</dbReference>
<keyword evidence="9" id="KW-1185">Reference proteome</keyword>
<evidence type="ECO:0000256" key="5">
    <source>
        <dbReference type="SAM" id="MobiDB-lite"/>
    </source>
</evidence>
<evidence type="ECO:0000256" key="1">
    <source>
        <dbReference type="ARBA" id="ARBA00006750"/>
    </source>
</evidence>
<reference evidence="8 9" key="3">
    <citation type="journal article" date="2015" name="Genome Announc.">
        <title>Draft Genome Sequence of the Archiascomycetous Yeast Saitoella complicata.</title>
        <authorList>
            <person name="Yamauchi K."/>
            <person name="Kondo S."/>
            <person name="Hamamoto M."/>
            <person name="Takahashi Y."/>
            <person name="Ogura Y."/>
            <person name="Hayashi T."/>
            <person name="Nishida H."/>
        </authorList>
    </citation>
    <scope>NUCLEOTIDE SEQUENCE [LARGE SCALE GENOMIC DNA]</scope>
    <source>
        <strain evidence="8 9">NRRL Y-17804</strain>
    </source>
</reference>
<keyword evidence="6" id="KW-1133">Transmembrane helix</keyword>
<evidence type="ECO:0000313" key="9">
    <source>
        <dbReference type="Proteomes" id="UP000033140"/>
    </source>
</evidence>
<feature type="domain" description="CBS" evidence="7">
    <location>
        <begin position="36"/>
        <end position="95"/>
    </location>
</feature>
<evidence type="ECO:0000256" key="2">
    <source>
        <dbReference type="ARBA" id="ARBA00022737"/>
    </source>
</evidence>
<dbReference type="SMART" id="SM00116">
    <property type="entry name" value="CBS"/>
    <property type="match status" value="4"/>
</dbReference>
<dbReference type="PROSITE" id="PS51371">
    <property type="entry name" value="CBS"/>
    <property type="match status" value="4"/>
</dbReference>
<dbReference type="InterPro" id="IPR000644">
    <property type="entry name" value="CBS_dom"/>
</dbReference>
<dbReference type="PANTHER" id="PTHR13780">
    <property type="entry name" value="AMP-ACTIVATED PROTEIN KINASE, GAMMA REGULATORY SUBUNIT"/>
    <property type="match status" value="1"/>
</dbReference>
<dbReference type="STRING" id="698492.A0A0E9NJG9"/>
<dbReference type="SUPFAM" id="SSF54631">
    <property type="entry name" value="CBS-domain pair"/>
    <property type="match status" value="2"/>
</dbReference>
<dbReference type="EMBL" id="BACD03000028">
    <property type="protein sequence ID" value="GAO50017.1"/>
    <property type="molecule type" value="Genomic_DNA"/>
</dbReference>
<dbReference type="InterPro" id="IPR046342">
    <property type="entry name" value="CBS_dom_sf"/>
</dbReference>
<dbReference type="GO" id="GO:0031588">
    <property type="term" value="C:nucleotide-activated protein kinase complex"/>
    <property type="evidence" value="ECO:0007669"/>
    <property type="project" value="TreeGrafter"/>
</dbReference>
<reference evidence="8 9" key="2">
    <citation type="journal article" date="2014" name="J. Gen. Appl. Microbiol.">
        <title>The early diverging ascomycetous budding yeast Saitoella complicata has three histone deacetylases belonging to the Clr6, Hos2, and Rpd3 lineages.</title>
        <authorList>
            <person name="Nishida H."/>
            <person name="Matsumoto T."/>
            <person name="Kondo S."/>
            <person name="Hamamoto M."/>
            <person name="Yoshikawa H."/>
        </authorList>
    </citation>
    <scope>NUCLEOTIDE SEQUENCE [LARGE SCALE GENOMIC DNA]</scope>
    <source>
        <strain evidence="8 9">NRRL Y-17804</strain>
    </source>
</reference>
<feature type="transmembrane region" description="Helical" evidence="6">
    <location>
        <begin position="628"/>
        <end position="651"/>
    </location>
</feature>
<dbReference type="Gene3D" id="3.10.580.10">
    <property type="entry name" value="CBS-domain"/>
    <property type="match status" value="2"/>
</dbReference>
<dbReference type="CDD" id="cd04618">
    <property type="entry name" value="CBS_euAMPK_gamma-like_repeat1"/>
    <property type="match status" value="1"/>
</dbReference>
<protein>
    <recommendedName>
        <fullName evidence="7">CBS domain-containing protein</fullName>
    </recommendedName>
</protein>
<dbReference type="GO" id="GO:0019887">
    <property type="term" value="F:protein kinase regulator activity"/>
    <property type="evidence" value="ECO:0007669"/>
    <property type="project" value="TreeGrafter"/>
</dbReference>
<reference evidence="8 9" key="1">
    <citation type="journal article" date="2011" name="J. Gen. Appl. Microbiol.">
        <title>Draft genome sequencing of the enigmatic yeast Saitoella complicata.</title>
        <authorList>
            <person name="Nishida H."/>
            <person name="Hamamoto M."/>
            <person name="Sugiyama J."/>
        </authorList>
    </citation>
    <scope>NUCLEOTIDE SEQUENCE [LARGE SCALE GENOMIC DNA]</scope>
    <source>
        <strain evidence="8 9">NRRL Y-17804</strain>
    </source>
</reference>
<dbReference type="GO" id="GO:0019901">
    <property type="term" value="F:protein kinase binding"/>
    <property type="evidence" value="ECO:0007669"/>
    <property type="project" value="TreeGrafter"/>
</dbReference>
<feature type="domain" description="CBS" evidence="7">
    <location>
        <begin position="270"/>
        <end position="337"/>
    </location>
</feature>
<dbReference type="CDD" id="cd04641">
    <property type="entry name" value="CBS_euAMPK_gamma-like_repeat2"/>
    <property type="match status" value="1"/>
</dbReference>
<dbReference type="GO" id="GO:0016208">
    <property type="term" value="F:AMP binding"/>
    <property type="evidence" value="ECO:0007669"/>
    <property type="project" value="TreeGrafter"/>
</dbReference>
<evidence type="ECO:0000256" key="4">
    <source>
        <dbReference type="PROSITE-ProRule" id="PRU00703"/>
    </source>
</evidence>
<keyword evidence="6" id="KW-0472">Membrane</keyword>
<evidence type="ECO:0000259" key="7">
    <source>
        <dbReference type="PROSITE" id="PS51371"/>
    </source>
</evidence>
<dbReference type="AlphaFoldDB" id="A0A0E9NJG9"/>
<dbReference type="InterPro" id="IPR050511">
    <property type="entry name" value="AMPK_gamma/SDS23_families"/>
</dbReference>
<dbReference type="CDD" id="cd00174">
    <property type="entry name" value="SH3"/>
    <property type="match status" value="1"/>
</dbReference>
<feature type="transmembrane region" description="Helical" evidence="6">
    <location>
        <begin position="970"/>
        <end position="990"/>
    </location>
</feature>
<proteinExistence type="inferred from homology"/>
<dbReference type="GO" id="GO:0005634">
    <property type="term" value="C:nucleus"/>
    <property type="evidence" value="ECO:0007669"/>
    <property type="project" value="TreeGrafter"/>
</dbReference>
<feature type="domain" description="CBS" evidence="7">
    <location>
        <begin position="195"/>
        <end position="255"/>
    </location>
</feature>
<gene>
    <name evidence="8" type="ORF">G7K_4152-t1</name>
</gene>
<dbReference type="GO" id="GO:0005737">
    <property type="term" value="C:cytoplasm"/>
    <property type="evidence" value="ECO:0007669"/>
    <property type="project" value="TreeGrafter"/>
</dbReference>
<keyword evidence="6" id="KW-0812">Transmembrane</keyword>
<evidence type="ECO:0000313" key="8">
    <source>
        <dbReference type="EMBL" id="GAO50017.1"/>
    </source>
</evidence>
<dbReference type="Proteomes" id="UP000033140">
    <property type="component" value="Unassembled WGS sequence"/>
</dbReference>
<feature type="compositionally biased region" description="Basic and acidic residues" evidence="5">
    <location>
        <begin position="660"/>
        <end position="671"/>
    </location>
</feature>
<feature type="region of interest" description="Disordered" evidence="5">
    <location>
        <begin position="660"/>
        <end position="687"/>
    </location>
</feature>
<sequence>MTDRPHPSDSMRDGQAGLEAIRSFIKARNTYDVLPVSFRLIVLDTALLVKKALAILMQNNIVSAPLWDSSKSKFAGLLTASDFLNVIQYYYQNTSYPQALSEIESFRLDGLRDVEKRIGAPSPETLSVNPMKSLYKACQMMSKTHARRIPLIDYDDETGKETVLSVLTQYRILKFIALNCKETRMLGGTLKELGIGRYHDLATATMETPVHDVIQQLVRREIAALPIVDTEGHVLNVYEAVDALALIRAGDYHDLELSVAEAIARRSEWGTEFAGVHTCTEHDTLAAIFETIRRQRLHRLIVVSEGEGEEGGVLIGIVTLSDIMSYIMGAQGGVEKEKERKEAYIRRRGAKTMSRRSLHYLYYLLLSLSYDIQSMAQTLPACISLTGSRLCPAFNESFVAVQQSDKFPFLNNITTVSEFDDQLQTYLNGDHVRQKYDVLFNCSSSGPEIGNVTDVFCARWTRTVMCASIVQESLEPCQLSEDLSQPVCVDTCAQWATSEESIVVNSTLCPSSSTSSVLPLIRADFVVCSTPANSLPSLRCIEGLENEPDNCGFGTNTAQLCQFCLSGSSNAIACCNGMDLSSCGGYQATATSSTPLLASASASAVPSTEAASNKSLDTWPTNMTSGKIVGIVLGCAAFTALVVGLIAFCCIKRLLKHRDQKDMDESAEKPARGYVPVPQDSQNKNGSLVTSDVYPISPMYYDHPLDHHVVGRGPPGEGRQGGTPDSAAGPHDLAHRPTQRPFPITIPQGDNASEPSIITSRSTSTSAALLDRVKDHYSERLIEPGSKVCALWGYTPHLADEMYLVRGDTITITAIWHDGWATGIKTSRGEGKRASAWSATTAGGADNTRAFPMVCVCHAAEYDGILVKDEASGGTSRRVSPSVTATATPVRPAKAILMSATHTFGNPTRDHHAMSRSSPQPAALTRTLTIDTLPERRSGESRFREVFSKSSSEGSPLHASLFQLAQAGTMAFVFSNVFIILMITTFVLAIPTQKRNLHLGLGQSVLEVGKERGNTVLAVVQQNNHTVGVHGLSGVELVVVEVTENLLDEGSGTLLEGSDTLRVLLLKVSLDSLHVTLDVGHVGLLVEGGGLKTEGVDDVVDNLNTVLEGLIGLLSGSVGTNVDISTGLDLNHGTVNLVDNVIDLLHVVGVGEELVTTENVLKAKNQEDSTYSVDNHFALRRLLVSKAIRPFIVAYHSSSPFGQNSSNEQKHKTQ</sequence>